<protein>
    <submittedName>
        <fullName evidence="2">Uncharacterized protein</fullName>
    </submittedName>
</protein>
<name>A0A517Y884_9BACT</name>
<keyword evidence="1" id="KW-0812">Transmembrane</keyword>
<keyword evidence="1" id="KW-0472">Membrane</keyword>
<evidence type="ECO:0000313" key="3">
    <source>
        <dbReference type="Proteomes" id="UP000315017"/>
    </source>
</evidence>
<organism evidence="2 3">
    <name type="scientific">Anatilimnocola aggregata</name>
    <dbReference type="NCBI Taxonomy" id="2528021"/>
    <lineage>
        <taxon>Bacteria</taxon>
        <taxon>Pseudomonadati</taxon>
        <taxon>Planctomycetota</taxon>
        <taxon>Planctomycetia</taxon>
        <taxon>Pirellulales</taxon>
        <taxon>Pirellulaceae</taxon>
        <taxon>Anatilimnocola</taxon>
    </lineage>
</organism>
<dbReference type="AlphaFoldDB" id="A0A517Y884"/>
<evidence type="ECO:0000313" key="2">
    <source>
        <dbReference type="EMBL" id="QDU26433.1"/>
    </source>
</evidence>
<keyword evidence="3" id="KW-1185">Reference proteome</keyword>
<dbReference type="Proteomes" id="UP000315017">
    <property type="component" value="Chromosome"/>
</dbReference>
<dbReference type="OrthoDB" id="9798107at2"/>
<keyword evidence="1" id="KW-1133">Transmembrane helix</keyword>
<evidence type="ECO:0000256" key="1">
    <source>
        <dbReference type="SAM" id="Phobius"/>
    </source>
</evidence>
<dbReference type="KEGG" id="aagg:ETAA8_15110"/>
<gene>
    <name evidence="2" type="ORF">ETAA8_15110</name>
</gene>
<reference evidence="2 3" key="1">
    <citation type="submission" date="2019-02" db="EMBL/GenBank/DDBJ databases">
        <title>Deep-cultivation of Planctomycetes and their phenomic and genomic characterization uncovers novel biology.</title>
        <authorList>
            <person name="Wiegand S."/>
            <person name="Jogler M."/>
            <person name="Boedeker C."/>
            <person name="Pinto D."/>
            <person name="Vollmers J."/>
            <person name="Rivas-Marin E."/>
            <person name="Kohn T."/>
            <person name="Peeters S.H."/>
            <person name="Heuer A."/>
            <person name="Rast P."/>
            <person name="Oberbeckmann S."/>
            <person name="Bunk B."/>
            <person name="Jeske O."/>
            <person name="Meyerdierks A."/>
            <person name="Storesund J.E."/>
            <person name="Kallscheuer N."/>
            <person name="Luecker S."/>
            <person name="Lage O.M."/>
            <person name="Pohl T."/>
            <person name="Merkel B.J."/>
            <person name="Hornburger P."/>
            <person name="Mueller R.-W."/>
            <person name="Bruemmer F."/>
            <person name="Labrenz M."/>
            <person name="Spormann A.M."/>
            <person name="Op den Camp H."/>
            <person name="Overmann J."/>
            <person name="Amann R."/>
            <person name="Jetten M.S.M."/>
            <person name="Mascher T."/>
            <person name="Medema M.H."/>
            <person name="Devos D.P."/>
            <person name="Kaster A.-K."/>
            <person name="Ovreas L."/>
            <person name="Rohde M."/>
            <person name="Galperin M.Y."/>
            <person name="Jogler C."/>
        </authorList>
    </citation>
    <scope>NUCLEOTIDE SEQUENCE [LARGE SCALE GENOMIC DNA]</scope>
    <source>
        <strain evidence="2 3">ETA_A8</strain>
    </source>
</reference>
<dbReference type="RefSeq" id="WP_145086988.1">
    <property type="nucleotide sequence ID" value="NZ_CP036274.1"/>
</dbReference>
<accession>A0A517Y884</accession>
<sequence>MSATDRDKRVLPTKQSRTFSWLLVIAYFLSFPLFCPSGLEDWKSGSHSADLVAGPTADVAASLVKDTSEFNRLTRRIFSHERWELLACPAGAVELSTLRAPRLWSSKQILCELARHEAAGVLLS</sequence>
<proteinExistence type="predicted"/>
<feature type="transmembrane region" description="Helical" evidence="1">
    <location>
        <begin position="21"/>
        <end position="39"/>
    </location>
</feature>
<dbReference type="EMBL" id="CP036274">
    <property type="protein sequence ID" value="QDU26433.1"/>
    <property type="molecule type" value="Genomic_DNA"/>
</dbReference>